<accession>A0ABD2QHX2</accession>
<organism evidence="2 3">
    <name type="scientific">Cichlidogyrus casuarinus</name>
    <dbReference type="NCBI Taxonomy" id="1844966"/>
    <lineage>
        <taxon>Eukaryota</taxon>
        <taxon>Metazoa</taxon>
        <taxon>Spiralia</taxon>
        <taxon>Lophotrochozoa</taxon>
        <taxon>Platyhelminthes</taxon>
        <taxon>Monogenea</taxon>
        <taxon>Monopisthocotylea</taxon>
        <taxon>Dactylogyridea</taxon>
        <taxon>Ancyrocephalidae</taxon>
        <taxon>Cichlidogyrus</taxon>
    </lineage>
</organism>
<keyword evidence="1" id="KW-0472">Membrane</keyword>
<reference evidence="2 3" key="1">
    <citation type="submission" date="2024-11" db="EMBL/GenBank/DDBJ databases">
        <title>Adaptive evolution of stress response genes in parasites aligns with host niche diversity.</title>
        <authorList>
            <person name="Hahn C."/>
            <person name="Resl P."/>
        </authorList>
    </citation>
    <scope>NUCLEOTIDE SEQUENCE [LARGE SCALE GENOMIC DNA]</scope>
    <source>
        <strain evidence="2">EGGRZ-B1_66</strain>
        <tissue evidence="2">Body</tissue>
    </source>
</reference>
<evidence type="ECO:0000313" key="2">
    <source>
        <dbReference type="EMBL" id="KAL3319018.1"/>
    </source>
</evidence>
<keyword evidence="3" id="KW-1185">Reference proteome</keyword>
<comment type="caution">
    <text evidence="2">The sequence shown here is derived from an EMBL/GenBank/DDBJ whole genome shotgun (WGS) entry which is preliminary data.</text>
</comment>
<protein>
    <recommendedName>
        <fullName evidence="4">Progestin and adipoQ receptor family member 4</fullName>
    </recommendedName>
</protein>
<feature type="transmembrane region" description="Helical" evidence="1">
    <location>
        <begin position="20"/>
        <end position="36"/>
    </location>
</feature>
<dbReference type="AlphaFoldDB" id="A0ABD2QHX2"/>
<name>A0ABD2QHX2_9PLAT</name>
<dbReference type="EMBL" id="JBJKFK010000179">
    <property type="protein sequence ID" value="KAL3319018.1"/>
    <property type="molecule type" value="Genomic_DNA"/>
</dbReference>
<evidence type="ECO:0000313" key="3">
    <source>
        <dbReference type="Proteomes" id="UP001626550"/>
    </source>
</evidence>
<dbReference type="Proteomes" id="UP001626550">
    <property type="component" value="Unassembled WGS sequence"/>
</dbReference>
<proteinExistence type="predicted"/>
<evidence type="ECO:0008006" key="4">
    <source>
        <dbReference type="Google" id="ProtNLM"/>
    </source>
</evidence>
<keyword evidence="1" id="KW-0812">Transmembrane</keyword>
<gene>
    <name evidence="2" type="ORF">Ciccas_002318</name>
</gene>
<sequence>MKGLNLGLGKFDYLGASHQLWHIFVVMLMWLNLHAMRGVYEYQHISETCALTRGYQVSHSPKEAFQRLIQKASSAVSRP</sequence>
<keyword evidence="1" id="KW-1133">Transmembrane helix</keyword>
<evidence type="ECO:0000256" key="1">
    <source>
        <dbReference type="SAM" id="Phobius"/>
    </source>
</evidence>